<keyword evidence="3" id="KW-1185">Reference proteome</keyword>
<evidence type="ECO:0000256" key="1">
    <source>
        <dbReference type="SAM" id="MobiDB-lite"/>
    </source>
</evidence>
<sequence length="105" mass="11140">MAANSSPRGTKGTGSSLPSASLSTATSSSDDDTQQTASVIPAIMTSLREQIRSADECELGLAFFILFLLFPRCWRCITLEDVLFAPPPSKSVFSFSISLLSESGS</sequence>
<protein>
    <submittedName>
        <fullName evidence="2">Uncharacterized protein</fullName>
    </submittedName>
</protein>
<organism evidence="2 3">
    <name type="scientific">Zootermopsis nevadensis</name>
    <name type="common">Dampwood termite</name>
    <dbReference type="NCBI Taxonomy" id="136037"/>
    <lineage>
        <taxon>Eukaryota</taxon>
        <taxon>Metazoa</taxon>
        <taxon>Ecdysozoa</taxon>
        <taxon>Arthropoda</taxon>
        <taxon>Hexapoda</taxon>
        <taxon>Insecta</taxon>
        <taxon>Pterygota</taxon>
        <taxon>Neoptera</taxon>
        <taxon>Polyneoptera</taxon>
        <taxon>Dictyoptera</taxon>
        <taxon>Blattodea</taxon>
        <taxon>Blattoidea</taxon>
        <taxon>Termitoidae</taxon>
        <taxon>Termopsidae</taxon>
        <taxon>Zootermopsis</taxon>
    </lineage>
</organism>
<gene>
    <name evidence="2" type="ORF">L798_08532</name>
</gene>
<accession>A0A067REU0</accession>
<dbReference type="EMBL" id="KK852734">
    <property type="protein sequence ID" value="KDR17448.1"/>
    <property type="molecule type" value="Genomic_DNA"/>
</dbReference>
<evidence type="ECO:0000313" key="3">
    <source>
        <dbReference type="Proteomes" id="UP000027135"/>
    </source>
</evidence>
<feature type="region of interest" description="Disordered" evidence="1">
    <location>
        <begin position="1"/>
        <end position="35"/>
    </location>
</feature>
<dbReference type="InParanoid" id="A0A067REU0"/>
<reference evidence="2 3" key="1">
    <citation type="journal article" date="2014" name="Nat. Commun.">
        <title>Molecular traces of alternative social organization in a termite genome.</title>
        <authorList>
            <person name="Terrapon N."/>
            <person name="Li C."/>
            <person name="Robertson H.M."/>
            <person name="Ji L."/>
            <person name="Meng X."/>
            <person name="Booth W."/>
            <person name="Chen Z."/>
            <person name="Childers C.P."/>
            <person name="Glastad K.M."/>
            <person name="Gokhale K."/>
            <person name="Gowin J."/>
            <person name="Gronenberg W."/>
            <person name="Hermansen R.A."/>
            <person name="Hu H."/>
            <person name="Hunt B.G."/>
            <person name="Huylmans A.K."/>
            <person name="Khalil S.M."/>
            <person name="Mitchell R.D."/>
            <person name="Munoz-Torres M.C."/>
            <person name="Mustard J.A."/>
            <person name="Pan H."/>
            <person name="Reese J.T."/>
            <person name="Scharf M.E."/>
            <person name="Sun F."/>
            <person name="Vogel H."/>
            <person name="Xiao J."/>
            <person name="Yang W."/>
            <person name="Yang Z."/>
            <person name="Yang Z."/>
            <person name="Zhou J."/>
            <person name="Zhu J."/>
            <person name="Brent C.S."/>
            <person name="Elsik C.G."/>
            <person name="Goodisman M.A."/>
            <person name="Liberles D.A."/>
            <person name="Roe R.M."/>
            <person name="Vargo E.L."/>
            <person name="Vilcinskas A."/>
            <person name="Wang J."/>
            <person name="Bornberg-Bauer E."/>
            <person name="Korb J."/>
            <person name="Zhang G."/>
            <person name="Liebig J."/>
        </authorList>
    </citation>
    <scope>NUCLEOTIDE SEQUENCE [LARGE SCALE GENOMIC DNA]</scope>
    <source>
        <tissue evidence="2">Whole organism</tissue>
    </source>
</reference>
<proteinExistence type="predicted"/>
<feature type="compositionally biased region" description="Low complexity" evidence="1">
    <location>
        <begin position="13"/>
        <end position="35"/>
    </location>
</feature>
<dbReference type="AlphaFoldDB" id="A0A067REU0"/>
<evidence type="ECO:0000313" key="2">
    <source>
        <dbReference type="EMBL" id="KDR17448.1"/>
    </source>
</evidence>
<name>A0A067REU0_ZOONE</name>
<dbReference type="Proteomes" id="UP000027135">
    <property type="component" value="Unassembled WGS sequence"/>
</dbReference>